<dbReference type="KEGG" id="nnu:104587165"/>
<feature type="transmembrane region" description="Helical" evidence="2">
    <location>
        <begin position="126"/>
        <end position="144"/>
    </location>
</feature>
<gene>
    <name evidence="4" type="primary">LOC104587165</name>
</gene>
<feature type="compositionally biased region" description="Basic and acidic residues" evidence="1">
    <location>
        <begin position="482"/>
        <end position="491"/>
    </location>
</feature>
<keyword evidence="2" id="KW-0472">Membrane</keyword>
<keyword evidence="3" id="KW-1185">Reference proteome</keyword>
<dbReference type="Proteomes" id="UP000189703">
    <property type="component" value="Unplaced"/>
</dbReference>
<dbReference type="STRING" id="4432.A0A1U7YRX8"/>
<feature type="compositionally biased region" description="Polar residues" evidence="1">
    <location>
        <begin position="471"/>
        <end position="481"/>
    </location>
</feature>
<dbReference type="InterPro" id="IPR011990">
    <property type="entry name" value="TPR-like_helical_dom_sf"/>
</dbReference>
<dbReference type="Gene3D" id="1.25.40.10">
    <property type="entry name" value="Tetratricopeptide repeat domain"/>
    <property type="match status" value="1"/>
</dbReference>
<keyword evidence="2" id="KW-0812">Transmembrane</keyword>
<evidence type="ECO:0000256" key="2">
    <source>
        <dbReference type="SAM" id="Phobius"/>
    </source>
</evidence>
<feature type="region of interest" description="Disordered" evidence="1">
    <location>
        <begin position="338"/>
        <end position="367"/>
    </location>
</feature>
<organism evidence="3 4">
    <name type="scientific">Nelumbo nucifera</name>
    <name type="common">Sacred lotus</name>
    <dbReference type="NCBI Taxonomy" id="4432"/>
    <lineage>
        <taxon>Eukaryota</taxon>
        <taxon>Viridiplantae</taxon>
        <taxon>Streptophyta</taxon>
        <taxon>Embryophyta</taxon>
        <taxon>Tracheophyta</taxon>
        <taxon>Spermatophyta</taxon>
        <taxon>Magnoliopsida</taxon>
        <taxon>Proteales</taxon>
        <taxon>Nelumbonaceae</taxon>
        <taxon>Nelumbo</taxon>
    </lineage>
</organism>
<dbReference type="PANTHER" id="PTHR36888:SF2">
    <property type="entry name" value="TETRATRICOPEPTIDE REPEAT (TPR)-LIKE SUPERFAMILY PROTEIN"/>
    <property type="match status" value="1"/>
</dbReference>
<dbReference type="SUPFAM" id="SSF48452">
    <property type="entry name" value="TPR-like"/>
    <property type="match status" value="1"/>
</dbReference>
<dbReference type="PANTHER" id="PTHR36888">
    <property type="entry name" value="TETRATRICOPEPTIDE-LIKE HELICAL DOMAIN-CONTAINING PROTEIN-RELATED"/>
    <property type="match status" value="1"/>
</dbReference>
<dbReference type="GeneID" id="104587165"/>
<evidence type="ECO:0000256" key="1">
    <source>
        <dbReference type="SAM" id="MobiDB-lite"/>
    </source>
</evidence>
<dbReference type="OrthoDB" id="552664at2759"/>
<proteinExistence type="predicted"/>
<name>A0A1U7YRX8_NELNU</name>
<feature type="region of interest" description="Disordered" evidence="1">
    <location>
        <begin position="471"/>
        <end position="506"/>
    </location>
</feature>
<dbReference type="OMA" id="DLQFNKY"/>
<keyword evidence="2" id="KW-1133">Transmembrane helix</keyword>
<dbReference type="AlphaFoldDB" id="A0A1U7YRX8"/>
<dbReference type="eggNOG" id="ENOG502QVKT">
    <property type="taxonomic scope" value="Eukaryota"/>
</dbReference>
<sequence>MKAFISDNLLRCSNPRFSSSLSAFNFRSSSPKSGAFFHFSNRKWCWVSRTPSFCSVSSSSSASLSGSYGGWDELKPIEDLDKSSKLVQFKSFLISLGVDDRKHVFMFFLGLVSALAISRVRISSVIVFPASVLVFAVGFSLGFVRGGGIHPLARDASANGSKKTSKEENYKVTADKLRKLVDFFSELSVKLTILENEMKETIDSNRIESGQLGRHLEAIQSISLSILPAKSVLEASVNSMDLFGNLVDSGSILIEDGEVKRTLNQKPGRRRKETSIVGFDFLRFLGGLFQENSVALKYNKVKDNVKPTEPLILKDVNDQAQGNILMHGVEEEVLNPISTNNVGNTNGGSSCPRSNSETSNLYQDGTDKLDNRVGIKKVRPKDSKLDFSEMVRNVNGVLNTEEFIYRKNNLRFMNNHGTFLKMVQQNTSEIGSPKDNIYGSVYLDGDLSRMEIECDSYNMETKTSFQQEQTLNTCNGGSIPSRNKDEAENRTYRPYGGESLEYPGNNQCGDYETVGSTSSSSMISEDVAFDRHLTEATDLLKQARKVLKGKGDEERAEIMLYKSARLLSRAIAMKPMSLLAVGQLGNTFLLHGELKLKISRELRTLLSKRKSSSFEVVNGVQNKGLNDQVVSKDRIASVLIDVCEECEQLLVEAGRKYRMALSIDGNDVRSLYNWGLALSFRAQLIADIGPEAAFDADKVYLAAIDKFDAMMSRSNSYAPDALFRWGLALQQRSRLRPNNAREKMKLLQQAKRLFEDALNIDSDNLQVREALSSCMTELNVWE</sequence>
<accession>A0A1U7YRX8</accession>
<dbReference type="RefSeq" id="XP_010242955.1">
    <property type="nucleotide sequence ID" value="XM_010244653.2"/>
</dbReference>
<reference evidence="4" key="1">
    <citation type="submission" date="2025-08" db="UniProtKB">
        <authorList>
            <consortium name="RefSeq"/>
        </authorList>
    </citation>
    <scope>IDENTIFICATION</scope>
</reference>
<feature type="compositionally biased region" description="Polar residues" evidence="1">
    <location>
        <begin position="351"/>
        <end position="363"/>
    </location>
</feature>
<evidence type="ECO:0000313" key="3">
    <source>
        <dbReference type="Proteomes" id="UP000189703"/>
    </source>
</evidence>
<protein>
    <submittedName>
        <fullName evidence="4">Uncharacterized protein LOC104587165</fullName>
    </submittedName>
</protein>
<evidence type="ECO:0000313" key="4">
    <source>
        <dbReference type="RefSeq" id="XP_010242955.1"/>
    </source>
</evidence>
<feature type="compositionally biased region" description="Low complexity" evidence="1">
    <location>
        <begin position="338"/>
        <end position="350"/>
    </location>
</feature>